<name>A0A1E3RY06_9MYCO</name>
<dbReference type="Pfam" id="PF12680">
    <property type="entry name" value="SnoaL_2"/>
    <property type="match status" value="1"/>
</dbReference>
<accession>A0A1E3RY06</accession>
<organism evidence="2 3">
    <name type="scientific">Mycolicibacterium holsaticum</name>
    <dbReference type="NCBI Taxonomy" id="152142"/>
    <lineage>
        <taxon>Bacteria</taxon>
        <taxon>Bacillati</taxon>
        <taxon>Actinomycetota</taxon>
        <taxon>Actinomycetes</taxon>
        <taxon>Mycobacteriales</taxon>
        <taxon>Mycobacteriaceae</taxon>
        <taxon>Mycolicibacterium</taxon>
    </lineage>
</organism>
<feature type="domain" description="SnoaL-like" evidence="1">
    <location>
        <begin position="25"/>
        <end position="130"/>
    </location>
</feature>
<dbReference type="RefSeq" id="WP_069404617.1">
    <property type="nucleotide sequence ID" value="NZ_JBHRZJ010000007.1"/>
</dbReference>
<protein>
    <submittedName>
        <fullName evidence="2">Ketosteroid isomerase</fullName>
    </submittedName>
</protein>
<reference evidence="3" key="1">
    <citation type="submission" date="2016-09" db="EMBL/GenBank/DDBJ databases">
        <authorList>
            <person name="Greninger A.L."/>
            <person name="Jerome K.R."/>
            <person name="Mcnair B."/>
            <person name="Wallis C."/>
            <person name="Fang F."/>
        </authorList>
    </citation>
    <scope>NUCLEOTIDE SEQUENCE [LARGE SCALE GENOMIC DNA]</scope>
    <source>
        <strain evidence="3">M7</strain>
    </source>
</reference>
<dbReference type="GO" id="GO:0016853">
    <property type="term" value="F:isomerase activity"/>
    <property type="evidence" value="ECO:0007669"/>
    <property type="project" value="UniProtKB-KW"/>
</dbReference>
<dbReference type="EMBL" id="MIGZ01000031">
    <property type="protein sequence ID" value="ODQ94803.1"/>
    <property type="molecule type" value="Genomic_DNA"/>
</dbReference>
<comment type="caution">
    <text evidence="2">The sequence shown here is derived from an EMBL/GenBank/DDBJ whole genome shotgun (WGS) entry which is preliminary data.</text>
</comment>
<gene>
    <name evidence="2" type="ORF">BHQ17_07815</name>
</gene>
<sequence length="153" mass="17176">MRLDQAVIENPRTHDQTEARNLEVVRAGFDAWSNGSGSPYEALADDAVWEIVGNSAASRVYTSKEDFLSNVIRPFNARMATPLRPTVRDIYADADTVIVFFDAEGTARDGIPYRNTYSWFLTLTDGRIVRGAAFFDSIAFNDFWHRVSAESQS</sequence>
<evidence type="ECO:0000313" key="3">
    <source>
        <dbReference type="Proteomes" id="UP000094243"/>
    </source>
</evidence>
<dbReference type="InterPro" id="IPR032710">
    <property type="entry name" value="NTF2-like_dom_sf"/>
</dbReference>
<dbReference type="SUPFAM" id="SSF54427">
    <property type="entry name" value="NTF2-like"/>
    <property type="match status" value="1"/>
</dbReference>
<keyword evidence="3" id="KW-1185">Reference proteome</keyword>
<dbReference type="AlphaFoldDB" id="A0A1E3RY06"/>
<evidence type="ECO:0000259" key="1">
    <source>
        <dbReference type="Pfam" id="PF12680"/>
    </source>
</evidence>
<evidence type="ECO:0000313" key="2">
    <source>
        <dbReference type="EMBL" id="ODQ94803.1"/>
    </source>
</evidence>
<proteinExistence type="predicted"/>
<dbReference type="PANTHER" id="PTHR41252">
    <property type="entry name" value="BLR2505 PROTEIN"/>
    <property type="match status" value="1"/>
</dbReference>
<dbReference type="PANTHER" id="PTHR41252:SF1">
    <property type="entry name" value="BLR2505 PROTEIN"/>
    <property type="match status" value="1"/>
</dbReference>
<keyword evidence="2" id="KW-0413">Isomerase</keyword>
<dbReference type="OrthoDB" id="6657864at2"/>
<dbReference type="InterPro" id="IPR037401">
    <property type="entry name" value="SnoaL-like"/>
</dbReference>
<dbReference type="Proteomes" id="UP000094243">
    <property type="component" value="Unassembled WGS sequence"/>
</dbReference>
<dbReference type="Gene3D" id="3.10.450.50">
    <property type="match status" value="1"/>
</dbReference>